<dbReference type="InterPro" id="IPR040372">
    <property type="entry name" value="YaeB-like"/>
</dbReference>
<protein>
    <recommendedName>
        <fullName evidence="3">TsaA-like domain-containing protein</fullName>
    </recommendedName>
</protein>
<reference evidence="4" key="1">
    <citation type="submission" date="2021-01" db="EMBL/GenBank/DDBJ databases">
        <authorList>
            <person name="Corre E."/>
            <person name="Pelletier E."/>
            <person name="Niang G."/>
            <person name="Scheremetjew M."/>
            <person name="Finn R."/>
            <person name="Kale V."/>
            <person name="Holt S."/>
            <person name="Cochrane G."/>
            <person name="Meng A."/>
            <person name="Brown T."/>
            <person name="Cohen L."/>
        </authorList>
    </citation>
    <scope>NUCLEOTIDE SEQUENCE</scope>
    <source>
        <strain evidence="4">CCAP 955/1</strain>
    </source>
</reference>
<dbReference type="PROSITE" id="PS01318">
    <property type="entry name" value="TSAA_1"/>
    <property type="match status" value="1"/>
</dbReference>
<evidence type="ECO:0000256" key="2">
    <source>
        <dbReference type="ARBA" id="ARBA00033753"/>
    </source>
</evidence>
<accession>A0A7S3GN78</accession>
<dbReference type="PANTHER" id="PTHR12818:SF0">
    <property type="entry name" value="TRNA (ADENINE(37)-N6)-METHYLTRANSFERASE"/>
    <property type="match status" value="1"/>
</dbReference>
<organism evidence="4">
    <name type="scientific">Spumella elongata</name>
    <dbReference type="NCBI Taxonomy" id="89044"/>
    <lineage>
        <taxon>Eukaryota</taxon>
        <taxon>Sar</taxon>
        <taxon>Stramenopiles</taxon>
        <taxon>Ochrophyta</taxon>
        <taxon>Chrysophyceae</taxon>
        <taxon>Chromulinales</taxon>
        <taxon>Chromulinaceae</taxon>
        <taxon>Spumella</taxon>
    </lineage>
</organism>
<gene>
    <name evidence="4" type="ORF">SELO1098_LOCUS488</name>
</gene>
<dbReference type="PANTHER" id="PTHR12818">
    <property type="entry name" value="TRNA (ADENINE(37)-N6)-METHYLTRANSFERASE"/>
    <property type="match status" value="1"/>
</dbReference>
<dbReference type="InterPro" id="IPR036413">
    <property type="entry name" value="YaeB-like_sf"/>
</dbReference>
<dbReference type="SUPFAM" id="SSF118196">
    <property type="entry name" value="YaeB-like"/>
    <property type="match status" value="1"/>
</dbReference>
<keyword evidence="1" id="KW-0949">S-adenosyl-L-methionine</keyword>
<proteinExistence type="inferred from homology"/>
<dbReference type="InterPro" id="IPR023368">
    <property type="entry name" value="UPF0066_cons_site"/>
</dbReference>
<dbReference type="InterPro" id="IPR023370">
    <property type="entry name" value="TrmO-like_N"/>
</dbReference>
<dbReference type="Gene3D" id="2.40.30.70">
    <property type="entry name" value="YaeB-like"/>
    <property type="match status" value="1"/>
</dbReference>
<evidence type="ECO:0000313" key="4">
    <source>
        <dbReference type="EMBL" id="CAE0271663.1"/>
    </source>
</evidence>
<evidence type="ECO:0000256" key="1">
    <source>
        <dbReference type="ARBA" id="ARBA00022691"/>
    </source>
</evidence>
<dbReference type="CDD" id="cd09281">
    <property type="entry name" value="UPF0066"/>
    <property type="match status" value="1"/>
</dbReference>
<comment type="similarity">
    <text evidence="2">Belongs to the tRNA methyltransferase O family.</text>
</comment>
<sequence length="368" mass="42104">MSSSVDSGDYTGFLLAAVTMCAWQYYRSQQNVKKYENAYWGERRGRARVEQEMKRISNIQLNTDQGFFVQPIGEIHSCYRQCIGTPRQGLLAPGSRATIKLTSHISPESLVGLDSFSHVWITFKFHLNTNTLKESKNFTSRSTFNAKITLPMLKKKLGVFATRSPHRPNPVGITLAKIDRFDKKTNTIFLSACDLVEGTPVLDVKPYVAAYDTVPPEDFRIPEWIKETVHTRNTVNIRPHCEEYVRKIQNKLVQYKNDPEAYLLGLRETLEAEVRSKFQTNRRMNDATQGDTVEVPFDETIVKYYWVSERVFEIVDIELRAKNKTLLIEKALLSTEDGVNVEQVAAKLAEQVEVEEGAEGSVLYEEEF</sequence>
<dbReference type="AlphaFoldDB" id="A0A7S3GN78"/>
<name>A0A7S3GN78_9STRA</name>
<dbReference type="EMBL" id="HBIC01000842">
    <property type="protein sequence ID" value="CAE0271663.1"/>
    <property type="molecule type" value="Transcribed_RNA"/>
</dbReference>
<dbReference type="Pfam" id="PF01980">
    <property type="entry name" value="TrmO_N"/>
    <property type="match status" value="1"/>
</dbReference>
<evidence type="ECO:0000259" key="3">
    <source>
        <dbReference type="PROSITE" id="PS51668"/>
    </source>
</evidence>
<dbReference type="InterPro" id="IPR036414">
    <property type="entry name" value="YaeB_N_sf"/>
</dbReference>
<dbReference type="PROSITE" id="PS51668">
    <property type="entry name" value="TSAA_2"/>
    <property type="match status" value="1"/>
</dbReference>
<feature type="domain" description="TsaA-like" evidence="3">
    <location>
        <begin position="69"/>
        <end position="216"/>
    </location>
</feature>